<dbReference type="InterPro" id="IPR050712">
    <property type="entry name" value="NAD(P)H-dep_reductase"/>
</dbReference>
<dbReference type="Proteomes" id="UP000031552">
    <property type="component" value="Unassembled WGS sequence"/>
</dbReference>
<dbReference type="InterPro" id="IPR029039">
    <property type="entry name" value="Flavoprotein-like_sf"/>
</dbReference>
<dbReference type="STRING" id="1437425.CSEC_2250"/>
<evidence type="ECO:0000313" key="2">
    <source>
        <dbReference type="EMBL" id="CDR35056.1"/>
    </source>
</evidence>
<dbReference type="GO" id="GO:0010181">
    <property type="term" value="F:FMN binding"/>
    <property type="evidence" value="ECO:0007669"/>
    <property type="project" value="TreeGrafter"/>
</dbReference>
<dbReference type="SUPFAM" id="SSF52218">
    <property type="entry name" value="Flavoproteins"/>
    <property type="match status" value="1"/>
</dbReference>
<sequence length="177" mass="19521">MKIIGISGSLRSNSLSQAFLEFLLRGMEERGFLTSKADLKILNLPFYNPKEGEEELTLAAYKKMMEEADGLLIINPEYHGSISGALKNALDYLESSKMVGKVAALVSMLGGEAGGFSLEHLTTVARKLHLWVSPATLIIPKCETNIGKMGEPLTKELKDRVEIFLDKFEFGLKKLKG</sequence>
<reference evidence="2" key="1">
    <citation type="submission" date="2013-12" db="EMBL/GenBank/DDBJ databases">
        <authorList>
            <person name="Linke B."/>
        </authorList>
    </citation>
    <scope>NUCLEOTIDE SEQUENCE [LARGE SCALE GENOMIC DNA]</scope>
    <source>
        <strain evidence="2">CRIB-18</strain>
    </source>
</reference>
<dbReference type="Pfam" id="PF03358">
    <property type="entry name" value="FMN_red"/>
    <property type="match status" value="1"/>
</dbReference>
<dbReference type="AlphaFoldDB" id="A0A090D107"/>
<evidence type="ECO:0000313" key="3">
    <source>
        <dbReference type="Proteomes" id="UP000031552"/>
    </source>
</evidence>
<gene>
    <name evidence="2" type="ORF">CSEC_2250</name>
</gene>
<evidence type="ECO:0000259" key="1">
    <source>
        <dbReference type="Pfam" id="PF03358"/>
    </source>
</evidence>
<dbReference type="EMBL" id="CCEJ010000012">
    <property type="protein sequence ID" value="CDR35056.1"/>
    <property type="molecule type" value="Genomic_DNA"/>
</dbReference>
<dbReference type="GO" id="GO:0016491">
    <property type="term" value="F:oxidoreductase activity"/>
    <property type="evidence" value="ECO:0007669"/>
    <property type="project" value="InterPro"/>
</dbReference>
<protein>
    <submittedName>
        <fullName evidence="2">NADPH-dependent FMN reductase</fullName>
    </submittedName>
</protein>
<dbReference type="OrthoDB" id="9790975at2"/>
<proteinExistence type="predicted"/>
<accession>A0A090D107</accession>
<keyword evidence="3" id="KW-1185">Reference proteome</keyword>
<comment type="caution">
    <text evidence="2">The sequence shown here is derived from an EMBL/GenBank/DDBJ whole genome shotgun (WGS) entry which is preliminary data.</text>
</comment>
<dbReference type="RefSeq" id="WP_041018611.1">
    <property type="nucleotide sequence ID" value="NZ_CCEJ010000012.1"/>
</dbReference>
<dbReference type="eggNOG" id="COG0431">
    <property type="taxonomic scope" value="Bacteria"/>
</dbReference>
<feature type="domain" description="NADPH-dependent FMN reductase-like" evidence="1">
    <location>
        <begin position="1"/>
        <end position="141"/>
    </location>
</feature>
<dbReference type="PANTHER" id="PTHR30543">
    <property type="entry name" value="CHROMATE REDUCTASE"/>
    <property type="match status" value="1"/>
</dbReference>
<dbReference type="Gene3D" id="3.40.50.360">
    <property type="match status" value="1"/>
</dbReference>
<name>A0A090D107_9BACT</name>
<dbReference type="InterPro" id="IPR005025">
    <property type="entry name" value="FMN_Rdtase-like_dom"/>
</dbReference>
<dbReference type="GO" id="GO:0005829">
    <property type="term" value="C:cytosol"/>
    <property type="evidence" value="ECO:0007669"/>
    <property type="project" value="TreeGrafter"/>
</dbReference>
<reference evidence="2" key="2">
    <citation type="submission" date="2014-09" db="EMBL/GenBank/DDBJ databases">
        <title>Criblamydia sequanensis harbors a mega-plasmid encoding arsenite resistance.</title>
        <authorList>
            <person name="Bertelli C."/>
            <person name="Goesmann A."/>
            <person name="Greub G."/>
        </authorList>
    </citation>
    <scope>NUCLEOTIDE SEQUENCE [LARGE SCALE GENOMIC DNA]</scope>
    <source>
        <strain evidence="2">CRIB-18</strain>
    </source>
</reference>
<organism evidence="2 3">
    <name type="scientific">Candidatus Criblamydia sequanensis CRIB-18</name>
    <dbReference type="NCBI Taxonomy" id="1437425"/>
    <lineage>
        <taxon>Bacteria</taxon>
        <taxon>Pseudomonadati</taxon>
        <taxon>Chlamydiota</taxon>
        <taxon>Chlamydiia</taxon>
        <taxon>Parachlamydiales</taxon>
        <taxon>Candidatus Criblamydiaceae</taxon>
        <taxon>Candidatus Criblamydia</taxon>
    </lineage>
</organism>
<dbReference type="PANTHER" id="PTHR30543:SF21">
    <property type="entry name" value="NAD(P)H-DEPENDENT FMN REDUCTASE LOT6"/>
    <property type="match status" value="1"/>
</dbReference>